<dbReference type="AlphaFoldDB" id="A0A382LHX8"/>
<organism evidence="1">
    <name type="scientific">marine metagenome</name>
    <dbReference type="NCBI Taxonomy" id="408172"/>
    <lineage>
        <taxon>unclassified sequences</taxon>
        <taxon>metagenomes</taxon>
        <taxon>ecological metagenomes</taxon>
    </lineage>
</organism>
<sequence length="69" mass="6696">VKRYGTVLLAMSLALAATGLVAGTESAAPASDGGGATVGTAEWTPEVESHVARLVASGIPNSGECPLSA</sequence>
<accession>A0A382LHX8</accession>
<dbReference type="EMBL" id="UINC01087250">
    <property type="protein sequence ID" value="SVC36464.1"/>
    <property type="molecule type" value="Genomic_DNA"/>
</dbReference>
<name>A0A382LHX8_9ZZZZ</name>
<proteinExistence type="predicted"/>
<protein>
    <submittedName>
        <fullName evidence="1">Uncharacterized protein</fullName>
    </submittedName>
</protein>
<reference evidence="1" key="1">
    <citation type="submission" date="2018-05" db="EMBL/GenBank/DDBJ databases">
        <authorList>
            <person name="Lanie J.A."/>
            <person name="Ng W.-L."/>
            <person name="Kazmierczak K.M."/>
            <person name="Andrzejewski T.M."/>
            <person name="Davidsen T.M."/>
            <person name="Wayne K.J."/>
            <person name="Tettelin H."/>
            <person name="Glass J.I."/>
            <person name="Rusch D."/>
            <person name="Podicherti R."/>
            <person name="Tsui H.-C.T."/>
            <person name="Winkler M.E."/>
        </authorList>
    </citation>
    <scope>NUCLEOTIDE SEQUENCE</scope>
</reference>
<gene>
    <name evidence="1" type="ORF">METZ01_LOCUS289318</name>
</gene>
<feature type="non-terminal residue" evidence="1">
    <location>
        <position position="1"/>
    </location>
</feature>
<evidence type="ECO:0000313" key="1">
    <source>
        <dbReference type="EMBL" id="SVC36464.1"/>
    </source>
</evidence>